<dbReference type="FunCoup" id="A0A3P8UKE2">
    <property type="interactions" value="8"/>
</dbReference>
<dbReference type="GO" id="GO:0005576">
    <property type="term" value="C:extracellular region"/>
    <property type="evidence" value="ECO:0007669"/>
    <property type="project" value="UniProtKB-SubCell"/>
</dbReference>
<evidence type="ECO:0000256" key="9">
    <source>
        <dbReference type="SAM" id="SignalP"/>
    </source>
</evidence>
<dbReference type="PANTHER" id="PTHR16877">
    <property type="entry name" value="HEPCIDIN"/>
    <property type="match status" value="1"/>
</dbReference>
<proteinExistence type="inferred from homology"/>
<evidence type="ECO:0000256" key="3">
    <source>
        <dbReference type="ARBA" id="ARBA00022525"/>
    </source>
</evidence>
<evidence type="ECO:0000313" key="11">
    <source>
        <dbReference type="Proteomes" id="UP000265120"/>
    </source>
</evidence>
<reference evidence="10" key="3">
    <citation type="submission" date="2025-09" db="UniProtKB">
        <authorList>
            <consortium name="Ensembl"/>
        </authorList>
    </citation>
    <scope>IDENTIFICATION</scope>
</reference>
<organism evidence="10 11">
    <name type="scientific">Cynoglossus semilaevis</name>
    <name type="common">Tongue sole</name>
    <dbReference type="NCBI Taxonomy" id="244447"/>
    <lineage>
        <taxon>Eukaryota</taxon>
        <taxon>Metazoa</taxon>
        <taxon>Chordata</taxon>
        <taxon>Craniata</taxon>
        <taxon>Vertebrata</taxon>
        <taxon>Euteleostomi</taxon>
        <taxon>Actinopterygii</taxon>
        <taxon>Neopterygii</taxon>
        <taxon>Teleostei</taxon>
        <taxon>Neoteleostei</taxon>
        <taxon>Acanthomorphata</taxon>
        <taxon>Carangaria</taxon>
        <taxon>Pleuronectiformes</taxon>
        <taxon>Pleuronectoidei</taxon>
        <taxon>Cynoglossidae</taxon>
        <taxon>Cynoglossinae</taxon>
        <taxon>Cynoglossus</taxon>
    </lineage>
</organism>
<evidence type="ECO:0000313" key="10">
    <source>
        <dbReference type="Ensembl" id="ENSCSEP00000001111.1"/>
    </source>
</evidence>
<dbReference type="Pfam" id="PF06446">
    <property type="entry name" value="Hepcidin"/>
    <property type="match status" value="1"/>
</dbReference>
<evidence type="ECO:0000256" key="1">
    <source>
        <dbReference type="ARBA" id="ARBA00004613"/>
    </source>
</evidence>
<dbReference type="GO" id="GO:0042742">
    <property type="term" value="P:defense response to bacterium"/>
    <property type="evidence" value="ECO:0007669"/>
    <property type="project" value="UniProtKB-KW"/>
</dbReference>
<name>A0A3P8UKE2_CYNSE</name>
<dbReference type="InParanoid" id="A0A3P8UKE2"/>
<evidence type="ECO:0000256" key="7">
    <source>
        <dbReference type="ARBA" id="ARBA00023022"/>
    </source>
</evidence>
<keyword evidence="8" id="KW-1015">Disulfide bond</keyword>
<evidence type="ECO:0000256" key="2">
    <source>
        <dbReference type="ARBA" id="ARBA00008022"/>
    </source>
</evidence>
<keyword evidence="3" id="KW-0964">Secreted</keyword>
<comment type="similarity">
    <text evidence="2">Belongs to the hepcidin family.</text>
</comment>
<dbReference type="InterPro" id="IPR010500">
    <property type="entry name" value="Hepcidin"/>
</dbReference>
<dbReference type="Ensembl" id="ENSCSET00000001139.1">
    <property type="protein sequence ID" value="ENSCSEP00000001111.1"/>
    <property type="gene ID" value="ENSCSEG00000000769.1"/>
</dbReference>
<reference evidence="10 11" key="1">
    <citation type="journal article" date="2014" name="Nat. Genet.">
        <title>Whole-genome sequence of a flatfish provides insights into ZW sex chromosome evolution and adaptation to a benthic lifestyle.</title>
        <authorList>
            <person name="Chen S."/>
            <person name="Zhang G."/>
            <person name="Shao C."/>
            <person name="Huang Q."/>
            <person name="Liu G."/>
            <person name="Zhang P."/>
            <person name="Song W."/>
            <person name="An N."/>
            <person name="Chalopin D."/>
            <person name="Volff J.N."/>
            <person name="Hong Y."/>
            <person name="Li Q."/>
            <person name="Sha Z."/>
            <person name="Zhou H."/>
            <person name="Xie M."/>
            <person name="Yu Q."/>
            <person name="Liu Y."/>
            <person name="Xiang H."/>
            <person name="Wang N."/>
            <person name="Wu K."/>
            <person name="Yang C."/>
            <person name="Zhou Q."/>
            <person name="Liao X."/>
            <person name="Yang L."/>
            <person name="Hu Q."/>
            <person name="Zhang J."/>
            <person name="Meng L."/>
            <person name="Jin L."/>
            <person name="Tian Y."/>
            <person name="Lian J."/>
            <person name="Yang J."/>
            <person name="Miao G."/>
            <person name="Liu S."/>
            <person name="Liang Z."/>
            <person name="Yan F."/>
            <person name="Li Y."/>
            <person name="Sun B."/>
            <person name="Zhang H."/>
            <person name="Zhang J."/>
            <person name="Zhu Y."/>
            <person name="Du M."/>
            <person name="Zhao Y."/>
            <person name="Schartl M."/>
            <person name="Tang Q."/>
            <person name="Wang J."/>
        </authorList>
    </citation>
    <scope>NUCLEOTIDE SEQUENCE</scope>
</reference>
<dbReference type="PANTHER" id="PTHR16877:SF0">
    <property type="entry name" value="HEPCIDIN"/>
    <property type="match status" value="1"/>
</dbReference>
<evidence type="ECO:0000256" key="6">
    <source>
        <dbReference type="ARBA" id="ARBA00022729"/>
    </source>
</evidence>
<reference evidence="10" key="2">
    <citation type="submission" date="2025-08" db="UniProtKB">
        <authorList>
            <consortium name="Ensembl"/>
        </authorList>
    </citation>
    <scope>IDENTIFICATION</scope>
</reference>
<dbReference type="STRING" id="244447.ENSCSEP00000001111"/>
<accession>A0A3P8UKE2</accession>
<sequence length="91" mass="9672">MKVFSIAAAVTLVLAFVSLLESSALPLDQGVGMVRGAGMSDTPAAANEETSVDQWITPYHTRVKRGGLVALCRYCCNCCRSNSGCGFCCKY</sequence>
<dbReference type="Proteomes" id="UP000265120">
    <property type="component" value="Chromosome 13"/>
</dbReference>
<evidence type="ECO:0000256" key="4">
    <source>
        <dbReference type="ARBA" id="ARBA00022529"/>
    </source>
</evidence>
<keyword evidence="4" id="KW-0929">Antimicrobial</keyword>
<feature type="signal peptide" evidence="9">
    <location>
        <begin position="1"/>
        <end position="15"/>
    </location>
</feature>
<dbReference type="GeneTree" id="ENSGT00390000013999"/>
<protein>
    <submittedName>
        <fullName evidence="10">Hepcidin</fullName>
    </submittedName>
</protein>
<comment type="subcellular location">
    <subcellularLocation>
        <location evidence="1">Secreted</location>
    </subcellularLocation>
</comment>
<keyword evidence="6 9" id="KW-0732">Signal</keyword>
<evidence type="ECO:0000256" key="5">
    <source>
        <dbReference type="ARBA" id="ARBA00022702"/>
    </source>
</evidence>
<dbReference type="GO" id="GO:0005179">
    <property type="term" value="F:hormone activity"/>
    <property type="evidence" value="ECO:0007669"/>
    <property type="project" value="UniProtKB-KW"/>
</dbReference>
<dbReference type="OMA" id="MESWMMP"/>
<keyword evidence="7" id="KW-0044">Antibiotic</keyword>
<dbReference type="GO" id="GO:0006879">
    <property type="term" value="P:intracellular iron ion homeostasis"/>
    <property type="evidence" value="ECO:0007669"/>
    <property type="project" value="InterPro"/>
</dbReference>
<evidence type="ECO:0000256" key="8">
    <source>
        <dbReference type="ARBA" id="ARBA00023157"/>
    </source>
</evidence>
<keyword evidence="11" id="KW-1185">Reference proteome</keyword>
<keyword evidence="5" id="KW-0372">Hormone</keyword>
<dbReference type="AlphaFoldDB" id="A0A3P8UKE2"/>
<feature type="chain" id="PRO_5018062347" evidence="9">
    <location>
        <begin position="16"/>
        <end position="91"/>
    </location>
</feature>